<feature type="transmembrane region" description="Helical" evidence="6">
    <location>
        <begin position="439"/>
        <end position="458"/>
    </location>
</feature>
<dbReference type="Proteomes" id="UP000609879">
    <property type="component" value="Unassembled WGS sequence"/>
</dbReference>
<sequence>MTSEPTIAAPATAVALRPDSIGVAGMVFMIVAATAPLTALATNIAVSLGHGVGVGTVGLFVAVAAVLAVFAAGYLLLARYVRSAGGQAAFVSFGLGRPAGTATAFIATVAYNAAAAGMSAAAGFYASLAVEQYLGARVPWYVFTVVTLALLALLGMRGLRTAERVTIVSSLLQFVFVAALAVAVAVQRPEGWQLTPLRPDQAFTGNLALSLVFILLSFGGFETSTIYSEEARGGQRGIAIATYVSLALLAAVFVISTWTLVAAHPDITGVAAADPGAIVSATGSAYLGEWAGGVILLLITVSFFGAAIAFHNMAARYQFALARARLLPRVLTRTHGEHASPYVSSLVQVAISVLLLAPFVTLRADVFTTLFPAISGITALSLVTMMVAASVSVVVARARGRIAGGWFASRAAPAVSALVLGAIGLLIVLNYSAVTGSDAAVFAVMPLIPAAAAVYGAVRQSRRPGSPGVEGYLES</sequence>
<feature type="transmembrane region" description="Helical" evidence="6">
    <location>
        <begin position="138"/>
        <end position="155"/>
    </location>
</feature>
<keyword evidence="8" id="KW-1185">Reference proteome</keyword>
<evidence type="ECO:0000256" key="3">
    <source>
        <dbReference type="ARBA" id="ARBA00022692"/>
    </source>
</evidence>
<feature type="transmembrane region" description="Helical" evidence="6">
    <location>
        <begin position="207"/>
        <end position="228"/>
    </location>
</feature>
<dbReference type="PIRSF" id="PIRSF006060">
    <property type="entry name" value="AA_transporter"/>
    <property type="match status" value="1"/>
</dbReference>
<name>A0ABQ3XZ90_9ACTN</name>
<reference evidence="7 8" key="1">
    <citation type="submission" date="2021-01" db="EMBL/GenBank/DDBJ databases">
        <title>Whole genome shotgun sequence of Actinoplanes deccanensis NBRC 13994.</title>
        <authorList>
            <person name="Komaki H."/>
            <person name="Tamura T."/>
        </authorList>
    </citation>
    <scope>NUCLEOTIDE SEQUENCE [LARGE SCALE GENOMIC DNA]</scope>
    <source>
        <strain evidence="7 8">NBRC 13994</strain>
    </source>
</reference>
<dbReference type="PANTHER" id="PTHR42770">
    <property type="entry name" value="AMINO ACID TRANSPORTER-RELATED"/>
    <property type="match status" value="1"/>
</dbReference>
<keyword evidence="5 6" id="KW-0472">Membrane</keyword>
<feature type="transmembrane region" description="Helical" evidence="6">
    <location>
        <begin position="21"/>
        <end position="45"/>
    </location>
</feature>
<evidence type="ECO:0000256" key="4">
    <source>
        <dbReference type="ARBA" id="ARBA00022989"/>
    </source>
</evidence>
<dbReference type="InterPro" id="IPR050367">
    <property type="entry name" value="APC_superfamily"/>
</dbReference>
<keyword evidence="4 6" id="KW-1133">Transmembrane helix</keyword>
<dbReference type="Gene3D" id="1.20.1740.10">
    <property type="entry name" value="Amino acid/polyamine transporter I"/>
    <property type="match status" value="1"/>
</dbReference>
<evidence type="ECO:0000313" key="7">
    <source>
        <dbReference type="EMBL" id="GID73034.1"/>
    </source>
</evidence>
<organism evidence="7 8">
    <name type="scientific">Paractinoplanes deccanensis</name>
    <dbReference type="NCBI Taxonomy" id="113561"/>
    <lineage>
        <taxon>Bacteria</taxon>
        <taxon>Bacillati</taxon>
        <taxon>Actinomycetota</taxon>
        <taxon>Actinomycetes</taxon>
        <taxon>Micromonosporales</taxon>
        <taxon>Micromonosporaceae</taxon>
        <taxon>Paractinoplanes</taxon>
    </lineage>
</organism>
<proteinExistence type="predicted"/>
<evidence type="ECO:0000256" key="6">
    <source>
        <dbReference type="SAM" id="Phobius"/>
    </source>
</evidence>
<dbReference type="PANTHER" id="PTHR42770:SF16">
    <property type="entry name" value="AMINO ACID PERMEASE"/>
    <property type="match status" value="1"/>
</dbReference>
<feature type="transmembrane region" description="Helical" evidence="6">
    <location>
        <begin position="290"/>
        <end position="310"/>
    </location>
</feature>
<feature type="transmembrane region" description="Helical" evidence="6">
    <location>
        <begin position="342"/>
        <end position="361"/>
    </location>
</feature>
<accession>A0ABQ3XZ90</accession>
<evidence type="ECO:0000256" key="1">
    <source>
        <dbReference type="ARBA" id="ARBA00004651"/>
    </source>
</evidence>
<dbReference type="InterPro" id="IPR002293">
    <property type="entry name" value="AA/rel_permease1"/>
</dbReference>
<feature type="transmembrane region" description="Helical" evidence="6">
    <location>
        <begin position="240"/>
        <end position="261"/>
    </location>
</feature>
<protein>
    <submittedName>
        <fullName evidence="7">Amino acid permease</fullName>
    </submittedName>
</protein>
<keyword evidence="3 6" id="KW-0812">Transmembrane</keyword>
<comment type="subcellular location">
    <subcellularLocation>
        <location evidence="1">Cell membrane</location>
        <topology evidence="1">Multi-pass membrane protein</topology>
    </subcellularLocation>
</comment>
<feature type="transmembrane region" description="Helical" evidence="6">
    <location>
        <begin position="102"/>
        <end position="126"/>
    </location>
</feature>
<feature type="transmembrane region" description="Helical" evidence="6">
    <location>
        <begin position="407"/>
        <end position="433"/>
    </location>
</feature>
<evidence type="ECO:0000256" key="2">
    <source>
        <dbReference type="ARBA" id="ARBA00022475"/>
    </source>
</evidence>
<feature type="transmembrane region" description="Helical" evidence="6">
    <location>
        <begin position="57"/>
        <end position="81"/>
    </location>
</feature>
<dbReference type="EMBL" id="BOMI01000026">
    <property type="protein sequence ID" value="GID73034.1"/>
    <property type="molecule type" value="Genomic_DNA"/>
</dbReference>
<feature type="transmembrane region" description="Helical" evidence="6">
    <location>
        <begin position="167"/>
        <end position="187"/>
    </location>
</feature>
<feature type="transmembrane region" description="Helical" evidence="6">
    <location>
        <begin position="373"/>
        <end position="395"/>
    </location>
</feature>
<dbReference type="RefSeq" id="WP_203760968.1">
    <property type="nucleotide sequence ID" value="NZ_BAAABO010000006.1"/>
</dbReference>
<evidence type="ECO:0000256" key="5">
    <source>
        <dbReference type="ARBA" id="ARBA00023136"/>
    </source>
</evidence>
<keyword evidence="2" id="KW-1003">Cell membrane</keyword>
<dbReference type="Pfam" id="PF13520">
    <property type="entry name" value="AA_permease_2"/>
    <property type="match status" value="1"/>
</dbReference>
<gene>
    <name evidence="7" type="ORF">Ade02nite_16750</name>
</gene>
<comment type="caution">
    <text evidence="7">The sequence shown here is derived from an EMBL/GenBank/DDBJ whole genome shotgun (WGS) entry which is preliminary data.</text>
</comment>
<evidence type="ECO:0000313" key="8">
    <source>
        <dbReference type="Proteomes" id="UP000609879"/>
    </source>
</evidence>